<evidence type="ECO:0000256" key="5">
    <source>
        <dbReference type="ARBA" id="ARBA00022679"/>
    </source>
</evidence>
<evidence type="ECO:0000256" key="10">
    <source>
        <dbReference type="ARBA" id="ARBA00022989"/>
    </source>
</evidence>
<feature type="transmembrane region" description="Helical" evidence="14">
    <location>
        <begin position="141"/>
        <end position="165"/>
    </location>
</feature>
<dbReference type="Gramene" id="ONI00683">
    <property type="protein sequence ID" value="ONI00683"/>
    <property type="gene ID" value="PRUPE_6G101300"/>
</dbReference>
<dbReference type="Gramene" id="ONI00685">
    <property type="protein sequence ID" value="ONI00685"/>
    <property type="gene ID" value="PRUPE_6G101300"/>
</dbReference>
<evidence type="ECO:0000256" key="11">
    <source>
        <dbReference type="ARBA" id="ARBA00023136"/>
    </source>
</evidence>
<evidence type="ECO:0000256" key="13">
    <source>
        <dbReference type="ARBA" id="ARBA00048679"/>
    </source>
</evidence>
<dbReference type="GO" id="GO:0004674">
    <property type="term" value="F:protein serine/threonine kinase activity"/>
    <property type="evidence" value="ECO:0007669"/>
    <property type="project" value="UniProtKB-KW"/>
</dbReference>
<dbReference type="EMBL" id="CM007656">
    <property type="protein sequence ID" value="ONI00683.1"/>
    <property type="molecule type" value="Genomic_DNA"/>
</dbReference>
<reference evidence="17" key="2">
    <citation type="submission" date="2016-12" db="EMBL/GenBank/DDBJ databases">
        <title>WGS assembly of Prunus persica.</title>
        <authorList>
            <person name="Verde I."/>
            <person name="Jenkins J."/>
            <person name="Dondini L."/>
            <person name="Micali S."/>
            <person name="Pagliarani G."/>
            <person name="Vendramin E."/>
            <person name="Paris R."/>
            <person name="Aramini V."/>
            <person name="Gazza L."/>
            <person name="Rossini L."/>
            <person name="Bassi D."/>
            <person name="Troggio M."/>
            <person name="Shu S."/>
            <person name="Grimwood J.H."/>
            <person name="Tartarini S."/>
            <person name="Dettori M.T."/>
            <person name="Schmutz J."/>
        </authorList>
    </citation>
    <scope>NUCLEOTIDE SEQUENCE</scope>
</reference>
<feature type="signal peptide" evidence="15">
    <location>
        <begin position="1"/>
        <end position="23"/>
    </location>
</feature>
<evidence type="ECO:0000313" key="17">
    <source>
        <dbReference type="EMBL" id="ONI00684.1"/>
    </source>
</evidence>
<dbReference type="PANTHER" id="PTHR47982">
    <property type="entry name" value="PROLINE-RICH RECEPTOR-LIKE PROTEIN KINASE PERK4"/>
    <property type="match status" value="1"/>
</dbReference>
<comment type="subcellular location">
    <subcellularLocation>
        <location evidence="1">Cell membrane</location>
        <topology evidence="1">Single-pass membrane protein</topology>
    </subcellularLocation>
</comment>
<keyword evidence="5" id="KW-0808">Transferase</keyword>
<dbReference type="Proteomes" id="UP000006882">
    <property type="component" value="Chromosome G6"/>
</dbReference>
<evidence type="ECO:0000313" key="18">
    <source>
        <dbReference type="Proteomes" id="UP000006882"/>
    </source>
</evidence>
<proteinExistence type="predicted"/>
<dbReference type="Gramene" id="ONI00682">
    <property type="protein sequence ID" value="ONI00682"/>
    <property type="gene ID" value="PRUPE_6G101300"/>
</dbReference>
<keyword evidence="4" id="KW-0723">Serine/threonine-protein kinase</keyword>
<evidence type="ECO:0000256" key="12">
    <source>
        <dbReference type="ARBA" id="ARBA00047899"/>
    </source>
</evidence>
<dbReference type="EC" id="2.7.11.1" evidence="2"/>
<dbReference type="InterPro" id="IPR047117">
    <property type="entry name" value="PERK1-13-like"/>
</dbReference>
<evidence type="ECO:0000256" key="6">
    <source>
        <dbReference type="ARBA" id="ARBA00022692"/>
    </source>
</evidence>
<keyword evidence="11 14" id="KW-0472">Membrane</keyword>
<keyword evidence="15" id="KW-0732">Signal</keyword>
<keyword evidence="3" id="KW-1003">Cell membrane</keyword>
<feature type="domain" description="Protein kinase" evidence="16">
    <location>
        <begin position="224"/>
        <end position="524"/>
    </location>
</feature>
<dbReference type="EMBL" id="CM007656">
    <property type="protein sequence ID" value="ONI00684.1"/>
    <property type="molecule type" value="Genomic_DNA"/>
</dbReference>
<evidence type="ECO:0000256" key="4">
    <source>
        <dbReference type="ARBA" id="ARBA00022527"/>
    </source>
</evidence>
<dbReference type="GO" id="GO:0005886">
    <property type="term" value="C:plasma membrane"/>
    <property type="evidence" value="ECO:0000318"/>
    <property type="project" value="GO_Central"/>
</dbReference>
<feature type="chain" id="PRO_5011914242" description="non-specific serine/threonine protein kinase" evidence="15">
    <location>
        <begin position="24"/>
        <end position="552"/>
    </location>
</feature>
<dbReference type="InterPro" id="IPR011009">
    <property type="entry name" value="Kinase-like_dom_sf"/>
</dbReference>
<dbReference type="PANTHER" id="PTHR47982:SF9">
    <property type="entry name" value="NON-SPECIFIC SERINE_THREONINE PROTEIN KINASE"/>
    <property type="match status" value="1"/>
</dbReference>
<evidence type="ECO:0000259" key="16">
    <source>
        <dbReference type="PROSITE" id="PS50011"/>
    </source>
</evidence>
<keyword evidence="9" id="KW-0067">ATP-binding</keyword>
<evidence type="ECO:0000256" key="1">
    <source>
        <dbReference type="ARBA" id="ARBA00004162"/>
    </source>
</evidence>
<dbReference type="Gene3D" id="3.30.200.20">
    <property type="entry name" value="Phosphorylase Kinase, domain 1"/>
    <property type="match status" value="1"/>
</dbReference>
<evidence type="ECO:0000256" key="15">
    <source>
        <dbReference type="SAM" id="SignalP"/>
    </source>
</evidence>
<evidence type="ECO:0000256" key="7">
    <source>
        <dbReference type="ARBA" id="ARBA00022741"/>
    </source>
</evidence>
<evidence type="ECO:0000256" key="3">
    <source>
        <dbReference type="ARBA" id="ARBA00022475"/>
    </source>
</evidence>
<evidence type="ECO:0000256" key="8">
    <source>
        <dbReference type="ARBA" id="ARBA00022777"/>
    </source>
</evidence>
<dbReference type="EMBL" id="CM007656">
    <property type="protein sequence ID" value="ONI00682.1"/>
    <property type="molecule type" value="Genomic_DNA"/>
</dbReference>
<dbReference type="Pfam" id="PF07714">
    <property type="entry name" value="PK_Tyr_Ser-Thr"/>
    <property type="match status" value="1"/>
</dbReference>
<comment type="catalytic activity">
    <reaction evidence="13">
        <text>L-seryl-[protein] + ATP = O-phospho-L-seryl-[protein] + ADP + H(+)</text>
        <dbReference type="Rhea" id="RHEA:17989"/>
        <dbReference type="Rhea" id="RHEA-COMP:9863"/>
        <dbReference type="Rhea" id="RHEA-COMP:11604"/>
        <dbReference type="ChEBI" id="CHEBI:15378"/>
        <dbReference type="ChEBI" id="CHEBI:29999"/>
        <dbReference type="ChEBI" id="CHEBI:30616"/>
        <dbReference type="ChEBI" id="CHEBI:83421"/>
        <dbReference type="ChEBI" id="CHEBI:456216"/>
        <dbReference type="EC" id="2.7.11.1"/>
    </reaction>
</comment>
<dbReference type="PROSITE" id="PS50011">
    <property type="entry name" value="PROTEIN_KINASE_DOM"/>
    <property type="match status" value="1"/>
</dbReference>
<dbReference type="Gene3D" id="1.10.510.10">
    <property type="entry name" value="Transferase(Phosphotransferase) domain 1"/>
    <property type="match status" value="1"/>
</dbReference>
<gene>
    <name evidence="17" type="ORF">PRUPE_6G101300</name>
</gene>
<reference evidence="17 18" key="1">
    <citation type="journal article" date="2013" name="Nat. Genet.">
        <title>The high-quality draft genome of peach (Prunus persica) identifies unique patterns of genetic diversity, domestication and genome evolution.</title>
        <authorList>
            <consortium name="International Peach Genome Initiative"/>
            <person name="Verde I."/>
            <person name="Abbott A.G."/>
            <person name="Scalabrin S."/>
            <person name="Jung S."/>
            <person name="Shu S."/>
            <person name="Marroni F."/>
            <person name="Zhebentyayeva T."/>
            <person name="Dettori M.T."/>
            <person name="Grimwood J."/>
            <person name="Cattonaro F."/>
            <person name="Zuccolo A."/>
            <person name="Rossini L."/>
            <person name="Jenkins J."/>
            <person name="Vendramin E."/>
            <person name="Meisel L.A."/>
            <person name="Decroocq V."/>
            <person name="Sosinski B."/>
            <person name="Prochnik S."/>
            <person name="Mitros T."/>
            <person name="Policriti A."/>
            <person name="Cipriani G."/>
            <person name="Dondini L."/>
            <person name="Ficklin S."/>
            <person name="Goodstein D.M."/>
            <person name="Xuan P."/>
            <person name="Del Fabbro C."/>
            <person name="Aramini V."/>
            <person name="Copetti D."/>
            <person name="Gonzalez S."/>
            <person name="Horner D.S."/>
            <person name="Falchi R."/>
            <person name="Lucas S."/>
            <person name="Mica E."/>
            <person name="Maldonado J."/>
            <person name="Lazzari B."/>
            <person name="Bielenberg D."/>
            <person name="Pirona R."/>
            <person name="Miculan M."/>
            <person name="Barakat A."/>
            <person name="Testolin R."/>
            <person name="Stella A."/>
            <person name="Tartarini S."/>
            <person name="Tonutti P."/>
            <person name="Arus P."/>
            <person name="Orellana A."/>
            <person name="Wells C."/>
            <person name="Main D."/>
            <person name="Vizzotto G."/>
            <person name="Silva H."/>
            <person name="Salamini F."/>
            <person name="Schmutz J."/>
            <person name="Morgante M."/>
            <person name="Rokhsar D.S."/>
        </authorList>
    </citation>
    <scope>NUCLEOTIDE SEQUENCE [LARGE SCALE GENOMIC DNA]</scope>
    <source>
        <strain evidence="18">cv. Nemared</strain>
    </source>
</reference>
<accession>A0A251NMZ0</accession>
<keyword evidence="6 14" id="KW-0812">Transmembrane</keyword>
<keyword evidence="18" id="KW-1185">Reference proteome</keyword>
<keyword evidence="10 14" id="KW-1133">Transmembrane helix</keyword>
<dbReference type="InterPro" id="IPR000719">
    <property type="entry name" value="Prot_kinase_dom"/>
</dbReference>
<comment type="catalytic activity">
    <reaction evidence="12">
        <text>L-threonyl-[protein] + ATP = O-phospho-L-threonyl-[protein] + ADP + H(+)</text>
        <dbReference type="Rhea" id="RHEA:46608"/>
        <dbReference type="Rhea" id="RHEA-COMP:11060"/>
        <dbReference type="Rhea" id="RHEA-COMP:11605"/>
        <dbReference type="ChEBI" id="CHEBI:15378"/>
        <dbReference type="ChEBI" id="CHEBI:30013"/>
        <dbReference type="ChEBI" id="CHEBI:30616"/>
        <dbReference type="ChEBI" id="CHEBI:61977"/>
        <dbReference type="ChEBI" id="CHEBI:456216"/>
        <dbReference type="EC" id="2.7.11.1"/>
    </reaction>
</comment>
<dbReference type="Gramene" id="ONI00684">
    <property type="protein sequence ID" value="ONI00684"/>
    <property type="gene ID" value="PRUPE_6G101300"/>
</dbReference>
<sequence>MRLFWWQQLPLLLLIQLLEPSRTGYKIYAEALQTFKSRVGGPQLFNGQIGRCPCLRQWKIVNCHKDRRFSGICSVPRRANTVNLSPFSPRLVVAHSSIQLQKELHKPRNRRIAAIVDGDNGAPTLTPVQEARGNNPRKQKVAALIGGVAAALLVVIIVVLVYICLMRVKRFIRRTSETGSSAPSPSVEWERGNMSPYAVALSLYNTQNLRQLTILELEQATCNFNEINIIGQCRFGLVYKGLLQDGSIVAIKRRLHAPTQYFFHEVKRIAHVNHVHVLRLIGYCQDASQQLLVYEYLPNGNVGNHLYDAEGLPIGKLGIRQRLSIALGAAKGLAHLHNLVPPLLHMYFRTSNVLLDENFTAKVSDYGLTKLLVKGHHAGSSSTIDYFRDPELDLSKKFSEKSDVYSFGVFLLELISGREANGRIQLSSGDNLILQNLHVMLLGRKCESEKCSLQLFFLNPFSSYKFVLHLKAKGCNDLGRFVDKTLGDNSMQAAKQMMELALMCIDASQQRLQMQIVVEELERIHRASEISHFHVKVDEEIGAVTLGSELFK</sequence>
<keyword evidence="8" id="KW-0418">Kinase</keyword>
<organism evidence="17 18">
    <name type="scientific">Prunus persica</name>
    <name type="common">Peach</name>
    <name type="synonym">Amygdalus persica</name>
    <dbReference type="NCBI Taxonomy" id="3760"/>
    <lineage>
        <taxon>Eukaryota</taxon>
        <taxon>Viridiplantae</taxon>
        <taxon>Streptophyta</taxon>
        <taxon>Embryophyta</taxon>
        <taxon>Tracheophyta</taxon>
        <taxon>Spermatophyta</taxon>
        <taxon>Magnoliopsida</taxon>
        <taxon>eudicotyledons</taxon>
        <taxon>Gunneridae</taxon>
        <taxon>Pentapetalae</taxon>
        <taxon>rosids</taxon>
        <taxon>fabids</taxon>
        <taxon>Rosales</taxon>
        <taxon>Rosaceae</taxon>
        <taxon>Amygdaloideae</taxon>
        <taxon>Amygdaleae</taxon>
        <taxon>Prunus</taxon>
    </lineage>
</organism>
<name>A0A251NMZ0_PRUPE</name>
<dbReference type="GO" id="GO:0005524">
    <property type="term" value="F:ATP binding"/>
    <property type="evidence" value="ECO:0007669"/>
    <property type="project" value="UniProtKB-KW"/>
</dbReference>
<evidence type="ECO:0000256" key="2">
    <source>
        <dbReference type="ARBA" id="ARBA00012513"/>
    </source>
</evidence>
<dbReference type="AlphaFoldDB" id="A0A251NMZ0"/>
<keyword evidence="7" id="KW-0547">Nucleotide-binding</keyword>
<protein>
    <recommendedName>
        <fullName evidence="2">non-specific serine/threonine protein kinase</fullName>
        <ecNumber evidence="2">2.7.11.1</ecNumber>
    </recommendedName>
</protein>
<evidence type="ECO:0000256" key="9">
    <source>
        <dbReference type="ARBA" id="ARBA00022840"/>
    </source>
</evidence>
<dbReference type="InterPro" id="IPR001245">
    <property type="entry name" value="Ser-Thr/Tyr_kinase_cat_dom"/>
</dbReference>
<evidence type="ECO:0000256" key="14">
    <source>
        <dbReference type="SAM" id="Phobius"/>
    </source>
</evidence>
<dbReference type="SUPFAM" id="SSF56112">
    <property type="entry name" value="Protein kinase-like (PK-like)"/>
    <property type="match status" value="1"/>
</dbReference>
<dbReference type="EMBL" id="CM007656">
    <property type="protein sequence ID" value="ONI00685.1"/>
    <property type="molecule type" value="Genomic_DNA"/>
</dbReference>